<keyword evidence="2 3" id="KW-0175">Coiled coil</keyword>
<evidence type="ECO:0000313" key="5">
    <source>
        <dbReference type="EMBL" id="KPL75657.1"/>
    </source>
</evidence>
<protein>
    <recommendedName>
        <fullName evidence="7">RND efflux pump membrane fusion protein barrel-sandwich domain-containing protein</fullName>
    </recommendedName>
</protein>
<evidence type="ECO:0000256" key="1">
    <source>
        <dbReference type="ARBA" id="ARBA00004196"/>
    </source>
</evidence>
<dbReference type="RefSeq" id="WP_075071331.1">
    <property type="nucleotide sequence ID" value="NZ_LGCM01000065.1"/>
</dbReference>
<dbReference type="PRINTS" id="PR01490">
    <property type="entry name" value="RTXTOXIND"/>
</dbReference>
<keyword evidence="4" id="KW-0732">Signal</keyword>
<proteinExistence type="predicted"/>
<dbReference type="GO" id="GO:0030313">
    <property type="term" value="C:cell envelope"/>
    <property type="evidence" value="ECO:0007669"/>
    <property type="project" value="UniProtKB-SubCell"/>
</dbReference>
<organism evidence="5 6">
    <name type="scientific">Levilinea saccharolytica</name>
    <dbReference type="NCBI Taxonomy" id="229921"/>
    <lineage>
        <taxon>Bacteria</taxon>
        <taxon>Bacillati</taxon>
        <taxon>Chloroflexota</taxon>
        <taxon>Anaerolineae</taxon>
        <taxon>Anaerolineales</taxon>
        <taxon>Anaerolineaceae</taxon>
        <taxon>Levilinea</taxon>
    </lineage>
</organism>
<reference evidence="5 6" key="1">
    <citation type="submission" date="2015-07" db="EMBL/GenBank/DDBJ databases">
        <title>Genome sequence of Levilinea saccharolytica DSM 16555.</title>
        <authorList>
            <person name="Hemp J."/>
            <person name="Ward L.M."/>
            <person name="Pace L.A."/>
            <person name="Fischer W.W."/>
        </authorList>
    </citation>
    <scope>NUCLEOTIDE SEQUENCE [LARGE SCALE GENOMIC DNA]</scope>
    <source>
        <strain evidence="5 6">KIBI-1</strain>
    </source>
</reference>
<comment type="caution">
    <text evidence="5">The sequence shown here is derived from an EMBL/GenBank/DDBJ whole genome shotgun (WGS) entry which is preliminary data.</text>
</comment>
<feature type="signal peptide" evidence="4">
    <location>
        <begin position="1"/>
        <end position="25"/>
    </location>
</feature>
<dbReference type="Proteomes" id="UP000050501">
    <property type="component" value="Unassembled WGS sequence"/>
</dbReference>
<feature type="coiled-coil region" evidence="3">
    <location>
        <begin position="224"/>
        <end position="272"/>
    </location>
</feature>
<dbReference type="InterPro" id="IPR050465">
    <property type="entry name" value="UPF0194_transport"/>
</dbReference>
<dbReference type="AlphaFoldDB" id="A0A0P6XKT4"/>
<keyword evidence="6" id="KW-1185">Reference proteome</keyword>
<dbReference type="STRING" id="229921.ADN01_17650"/>
<dbReference type="PANTHER" id="PTHR32347:SF23">
    <property type="entry name" value="BLL5650 PROTEIN"/>
    <property type="match status" value="1"/>
</dbReference>
<dbReference type="Gene3D" id="2.40.30.170">
    <property type="match status" value="1"/>
</dbReference>
<evidence type="ECO:0000256" key="2">
    <source>
        <dbReference type="ARBA" id="ARBA00023054"/>
    </source>
</evidence>
<dbReference type="SUPFAM" id="SSF111369">
    <property type="entry name" value="HlyD-like secretion proteins"/>
    <property type="match status" value="1"/>
</dbReference>
<accession>A0A0P6XKT4</accession>
<dbReference type="Gene3D" id="2.40.50.100">
    <property type="match status" value="2"/>
</dbReference>
<evidence type="ECO:0000256" key="4">
    <source>
        <dbReference type="SAM" id="SignalP"/>
    </source>
</evidence>
<name>A0A0P6XKT4_9CHLR</name>
<feature type="chain" id="PRO_5006133112" description="RND efflux pump membrane fusion protein barrel-sandwich domain-containing protein" evidence="4">
    <location>
        <begin position="26"/>
        <end position="390"/>
    </location>
</feature>
<dbReference type="PROSITE" id="PS51257">
    <property type="entry name" value="PROKAR_LIPOPROTEIN"/>
    <property type="match status" value="1"/>
</dbReference>
<gene>
    <name evidence="5" type="ORF">ADN01_17650</name>
</gene>
<evidence type="ECO:0000256" key="3">
    <source>
        <dbReference type="SAM" id="Coils"/>
    </source>
</evidence>
<sequence>MLRKLSFLLIAAALLASCSPNPTPAAIPTLAVNATSGAPESPAPARGDGIIATAEIVPAQSVDLGFAAAGFVDAVYFAEGDTVREGDLLARQQNLEQLKITLEASQQSLQSAQHALDELVANAPLTLAEAQLRMVQDQKRYDDAAKKQKRSGFRRCNDETIDLYSERFEDAKDRLEKARDDNDGSLSALEALQSAQNQFDTAQANYLYCLNYTPQEIAESDAELAVAEAALKISTSRYEQLKSENGLDPVEHARLSAAVAEAQSRLASAQSAYDRAVLVAPFNGLVASVNATAGQAVNPGQTILTLASLDTWQVETTDLSERDIPRVKVGQTASVRLEAFAEDFPAEVVRIAPRATKAGGDAVYKVVLRFIETPPDLRWGMTGSVVLDAE</sequence>
<evidence type="ECO:0000313" key="6">
    <source>
        <dbReference type="Proteomes" id="UP000050501"/>
    </source>
</evidence>
<comment type="subcellular location">
    <subcellularLocation>
        <location evidence="1">Cell envelope</location>
    </subcellularLocation>
</comment>
<evidence type="ECO:0008006" key="7">
    <source>
        <dbReference type="Google" id="ProtNLM"/>
    </source>
</evidence>
<dbReference type="EMBL" id="LGCM01000065">
    <property type="protein sequence ID" value="KPL75657.1"/>
    <property type="molecule type" value="Genomic_DNA"/>
</dbReference>
<feature type="coiled-coil region" evidence="3">
    <location>
        <begin position="95"/>
        <end position="181"/>
    </location>
</feature>
<dbReference type="PANTHER" id="PTHR32347">
    <property type="entry name" value="EFFLUX SYSTEM COMPONENT YKNX-RELATED"/>
    <property type="match status" value="1"/>
</dbReference>